<protein>
    <submittedName>
        <fullName evidence="1">Uncharacterized protein</fullName>
    </submittedName>
</protein>
<gene>
    <name evidence="1" type="ORF">O3P69_007691</name>
</gene>
<organism evidence="1 2">
    <name type="scientific">Scylla paramamosain</name>
    <name type="common">Mud crab</name>
    <dbReference type="NCBI Taxonomy" id="85552"/>
    <lineage>
        <taxon>Eukaryota</taxon>
        <taxon>Metazoa</taxon>
        <taxon>Ecdysozoa</taxon>
        <taxon>Arthropoda</taxon>
        <taxon>Crustacea</taxon>
        <taxon>Multicrustacea</taxon>
        <taxon>Malacostraca</taxon>
        <taxon>Eumalacostraca</taxon>
        <taxon>Eucarida</taxon>
        <taxon>Decapoda</taxon>
        <taxon>Pleocyemata</taxon>
        <taxon>Brachyura</taxon>
        <taxon>Eubrachyura</taxon>
        <taxon>Portunoidea</taxon>
        <taxon>Portunidae</taxon>
        <taxon>Portuninae</taxon>
        <taxon>Scylla</taxon>
    </lineage>
</organism>
<proteinExistence type="predicted"/>
<sequence length="159" mass="17218">MIAETPIRPLACPASLLAPRLHTTRHLFWPSGVLGHGDMASIPQTLQLTKAAQKQQRSGGGNSASIGSYCGMAETDQPARYNSKLMNSIWGRYNEHSVHNFKSLQCGVMAAAGAQNAQEVGQAMMQPPSPSLSSSAMKRRLRELGEAVSTNFMDNLNQY</sequence>
<evidence type="ECO:0000313" key="2">
    <source>
        <dbReference type="Proteomes" id="UP001487740"/>
    </source>
</evidence>
<accession>A0AAW0UZH9</accession>
<keyword evidence="2" id="KW-1185">Reference proteome</keyword>
<evidence type="ECO:0000313" key="1">
    <source>
        <dbReference type="EMBL" id="KAK8404613.1"/>
    </source>
</evidence>
<dbReference type="Proteomes" id="UP001487740">
    <property type="component" value="Unassembled WGS sequence"/>
</dbReference>
<dbReference type="AlphaFoldDB" id="A0AAW0UZH9"/>
<reference evidence="1 2" key="1">
    <citation type="submission" date="2023-03" db="EMBL/GenBank/DDBJ databases">
        <title>High-quality genome of Scylla paramamosain provides insights in environmental adaptation.</title>
        <authorList>
            <person name="Zhang L."/>
        </authorList>
    </citation>
    <scope>NUCLEOTIDE SEQUENCE [LARGE SCALE GENOMIC DNA]</scope>
    <source>
        <strain evidence="1">LZ_2023a</strain>
        <tissue evidence="1">Muscle</tissue>
    </source>
</reference>
<dbReference type="EMBL" id="JARAKH010000004">
    <property type="protein sequence ID" value="KAK8404613.1"/>
    <property type="molecule type" value="Genomic_DNA"/>
</dbReference>
<name>A0AAW0UZH9_SCYPA</name>
<comment type="caution">
    <text evidence="1">The sequence shown here is derived from an EMBL/GenBank/DDBJ whole genome shotgun (WGS) entry which is preliminary data.</text>
</comment>